<gene>
    <name evidence="4" type="primary">LOC103510455</name>
</gene>
<dbReference type="GeneID" id="103510455"/>
<dbReference type="InterPro" id="IPR008814">
    <property type="entry name" value="Swp1"/>
</dbReference>
<evidence type="ECO:0000313" key="4">
    <source>
        <dbReference type="RefSeq" id="XP_026680294.1"/>
    </source>
</evidence>
<evidence type="ECO:0000313" key="3">
    <source>
        <dbReference type="Proteomes" id="UP000079169"/>
    </source>
</evidence>
<keyword evidence="3" id="KW-1185">Reference proteome</keyword>
<sequence>MEKKPEPGSYRFSVSAAPTPADTKLVGATGSSLSVKVMCWLTLVDASIGTLDTERTTKPKLETITFPNKLSRQLEADSQQRLILQFSLKDRQTSKPATVHQAFVRLSNKETGQEVIMVVETPTGAEKVYKFDVDLGAKSSVLNHQSGVYSVSLIVGDAVVANSFVWDIATIQLKLTESPSPAASHTSKQLYYKPKPEITVSYLDRVP</sequence>
<protein>
    <recommendedName>
        <fullName evidence="1">Dolichyl-diphosphooligosaccharide--protein glycosyltransferase subunit 2</fullName>
    </recommendedName>
</protein>
<dbReference type="STRING" id="121845.A0A3Q0IVL1"/>
<evidence type="ECO:0000256" key="1">
    <source>
        <dbReference type="ARBA" id="ARBA00017612"/>
    </source>
</evidence>
<organism evidence="3 4">
    <name type="scientific">Diaphorina citri</name>
    <name type="common">Asian citrus psyllid</name>
    <dbReference type="NCBI Taxonomy" id="121845"/>
    <lineage>
        <taxon>Eukaryota</taxon>
        <taxon>Metazoa</taxon>
        <taxon>Ecdysozoa</taxon>
        <taxon>Arthropoda</taxon>
        <taxon>Hexapoda</taxon>
        <taxon>Insecta</taxon>
        <taxon>Pterygota</taxon>
        <taxon>Neoptera</taxon>
        <taxon>Paraneoptera</taxon>
        <taxon>Hemiptera</taxon>
        <taxon>Sternorrhyncha</taxon>
        <taxon>Psylloidea</taxon>
        <taxon>Psyllidae</taxon>
        <taxon>Diaphorininae</taxon>
        <taxon>Diaphorina</taxon>
    </lineage>
</organism>
<evidence type="ECO:0000259" key="2">
    <source>
        <dbReference type="Pfam" id="PF23860"/>
    </source>
</evidence>
<name>A0A3Q0IVL1_DIACI</name>
<dbReference type="UniPathway" id="UPA00378"/>
<dbReference type="PaxDb" id="121845-A0A3Q0IVL1"/>
<dbReference type="InterPro" id="IPR055374">
    <property type="entry name" value="Ribophorin_II_3rd"/>
</dbReference>
<dbReference type="Pfam" id="PF23860">
    <property type="entry name" value="Ribophorin_II_3rd"/>
    <property type="match status" value="1"/>
</dbReference>
<dbReference type="PANTHER" id="PTHR12640">
    <property type="entry name" value="RIBOPHORIN II"/>
    <property type="match status" value="1"/>
</dbReference>
<dbReference type="Proteomes" id="UP000079169">
    <property type="component" value="Unplaced"/>
</dbReference>
<accession>A0A3Q0IVL1</accession>
<feature type="domain" description="Ribophorin II third" evidence="2">
    <location>
        <begin position="45"/>
        <end position="173"/>
    </location>
</feature>
<reference evidence="4" key="1">
    <citation type="submission" date="2025-08" db="UniProtKB">
        <authorList>
            <consortium name="RefSeq"/>
        </authorList>
    </citation>
    <scope>IDENTIFICATION</scope>
</reference>
<dbReference type="GO" id="GO:0006487">
    <property type="term" value="P:protein N-linked glycosylation"/>
    <property type="evidence" value="ECO:0007669"/>
    <property type="project" value="TreeGrafter"/>
</dbReference>
<dbReference type="CTD" id="37029"/>
<dbReference type="AlphaFoldDB" id="A0A3Q0IVL1"/>
<proteinExistence type="predicted"/>
<dbReference type="GO" id="GO:0008250">
    <property type="term" value="C:oligosaccharyltransferase complex"/>
    <property type="evidence" value="ECO:0007669"/>
    <property type="project" value="InterPro"/>
</dbReference>
<dbReference type="PANTHER" id="PTHR12640:SF0">
    <property type="entry name" value="DOLICHYL-DIPHOSPHOOLIGOSACCHARIDE--PROTEIN GLYCOSYLTRANSFERASE SUBUNIT 2"/>
    <property type="match status" value="1"/>
</dbReference>
<dbReference type="KEGG" id="dci:103510455"/>
<dbReference type="RefSeq" id="XP_026680294.1">
    <property type="nucleotide sequence ID" value="XM_026824493.1"/>
</dbReference>